<evidence type="ECO:0008006" key="5">
    <source>
        <dbReference type="Google" id="ProtNLM"/>
    </source>
</evidence>
<dbReference type="AlphaFoldDB" id="A0A4P7UE25"/>
<dbReference type="Proteomes" id="UP000297025">
    <property type="component" value="Chromosome"/>
</dbReference>
<dbReference type="KEGG" id="ndp:E2C04_12360"/>
<sequence length="336" mass="35788">MSHVARVVVVGDGPWAAATVEELAGLADAVPVTSGEVEPALDRGADVVVLTGPDPGDRTLLACAERGLPVVDVHRSIASLDRAGELLADHAGARLVAADGWAGGVAALVAVGLARPEESVDLGSDHVEVDVLLDAGDEASDAWWERFAGLHRTFAVYDRGERRLVRGLDEAKLVRFAAGTRRARRVASPEQETLVENGHAGSVAVRVAFARRATDLWLALGVGSGAWRFLPRRWRRAALRPVRAVPAAGHEIWVTRVGESAAARVRVHDPRGRAHLVGASAATQVARLLDPTREPVPAGVSVPEQAPDLARDLDELRRRGVTFDVERRDLRPGTPA</sequence>
<dbReference type="EMBL" id="CP038462">
    <property type="protein sequence ID" value="QCC77781.1"/>
    <property type="molecule type" value="Genomic_DNA"/>
</dbReference>
<evidence type="ECO:0000313" key="1">
    <source>
        <dbReference type="EMBL" id="GGD28497.1"/>
    </source>
</evidence>
<reference evidence="2" key="4">
    <citation type="submission" date="2019-03" db="EMBL/GenBank/DDBJ databases">
        <authorList>
            <person name="Huang Y."/>
        </authorList>
    </citation>
    <scope>NUCLEOTIDE SEQUENCE</scope>
    <source>
        <strain evidence="2">JCM 16608</strain>
    </source>
</reference>
<organism evidence="2 3">
    <name type="scientific">Nocardioides daphniae</name>
    <dbReference type="NCBI Taxonomy" id="402297"/>
    <lineage>
        <taxon>Bacteria</taxon>
        <taxon>Bacillati</taxon>
        <taxon>Actinomycetota</taxon>
        <taxon>Actinomycetes</taxon>
        <taxon>Propionibacteriales</taxon>
        <taxon>Nocardioidaceae</taxon>
        <taxon>Nocardioides</taxon>
    </lineage>
</organism>
<proteinExistence type="predicted"/>
<dbReference type="EMBL" id="BMCK01000005">
    <property type="protein sequence ID" value="GGD28497.1"/>
    <property type="molecule type" value="Genomic_DNA"/>
</dbReference>
<reference evidence="4" key="3">
    <citation type="journal article" date="2019" name="Int. J. Syst. Evol. Microbiol.">
        <title>The Global Catalogue of Microorganisms (GCM) 10K type strain sequencing project: providing services to taxonomists for standard genome sequencing and annotation.</title>
        <authorList>
            <consortium name="The Broad Institute Genomics Platform"/>
            <consortium name="The Broad Institute Genome Sequencing Center for Infectious Disease"/>
            <person name="Wu L."/>
            <person name="Ma J."/>
        </authorList>
    </citation>
    <scope>NUCLEOTIDE SEQUENCE [LARGE SCALE GENOMIC DNA]</scope>
    <source>
        <strain evidence="4">CCM 7403</strain>
    </source>
</reference>
<accession>A0A4P7UE25</accession>
<reference evidence="2 3" key="1">
    <citation type="journal article" date="2008" name="Int. J. Syst. Evol. Microbiol.">
        <title>Nocardioides daphniae sp. nov., isolated from Daphnia cucullata (Crustacea: Cladocera).</title>
        <authorList>
            <person name="Toth E.M."/>
            <person name="Keki Z."/>
            <person name="Homonnay Z.G."/>
            <person name="Borsodi A.K."/>
            <person name="Marialigeti K."/>
            <person name="Schumann P."/>
        </authorList>
    </citation>
    <scope>NUCLEOTIDE SEQUENCE [LARGE SCALE GENOMIC DNA]</scope>
    <source>
        <strain evidence="2 3">JCM 16608</strain>
    </source>
</reference>
<reference evidence="1" key="5">
    <citation type="submission" date="2024-05" db="EMBL/GenBank/DDBJ databases">
        <authorList>
            <person name="Sun Q."/>
            <person name="Sedlacek I."/>
        </authorList>
    </citation>
    <scope>NUCLEOTIDE SEQUENCE</scope>
    <source>
        <strain evidence="1">CCM 7403</strain>
    </source>
</reference>
<dbReference type="RefSeq" id="WP_135832824.1">
    <property type="nucleotide sequence ID" value="NZ_BMCK01000005.1"/>
</dbReference>
<keyword evidence="4" id="KW-1185">Reference proteome</keyword>
<name>A0A4P7UE25_9ACTN</name>
<gene>
    <name evidence="2" type="ORF">E2C04_12360</name>
    <name evidence="1" type="ORF">GCM10007231_30010</name>
</gene>
<evidence type="ECO:0000313" key="4">
    <source>
        <dbReference type="Proteomes" id="UP000630594"/>
    </source>
</evidence>
<protein>
    <recommendedName>
        <fullName evidence="5">Saccharopine dehydrogenase</fullName>
    </recommendedName>
</protein>
<dbReference type="OrthoDB" id="3518805at2"/>
<evidence type="ECO:0000313" key="3">
    <source>
        <dbReference type="Proteomes" id="UP000297025"/>
    </source>
</evidence>
<dbReference type="Proteomes" id="UP000630594">
    <property type="component" value="Unassembled WGS sequence"/>
</dbReference>
<reference evidence="1" key="2">
    <citation type="journal article" date="2014" name="Int. J. Syst. Evol. Microbiol.">
        <title>Complete genome of a new Firmicutes species belonging to the dominant human colonic microbiota ('Ruminococcus bicirculans') reveals two chromosomes and a selective capacity to utilize plant glucans.</title>
        <authorList>
            <consortium name="NISC Comparative Sequencing Program"/>
            <person name="Wegmann U."/>
            <person name="Louis P."/>
            <person name="Goesmann A."/>
            <person name="Henrissat B."/>
            <person name="Duncan S.H."/>
            <person name="Flint H.J."/>
        </authorList>
    </citation>
    <scope>NUCLEOTIDE SEQUENCE</scope>
    <source>
        <strain evidence="1">CCM 7403</strain>
    </source>
</reference>
<evidence type="ECO:0000313" key="2">
    <source>
        <dbReference type="EMBL" id="QCC77781.1"/>
    </source>
</evidence>